<comment type="caution">
    <text evidence="2">The sequence shown here is derived from an EMBL/GenBank/DDBJ whole genome shotgun (WGS) entry which is preliminary data.</text>
</comment>
<proteinExistence type="predicted"/>
<dbReference type="SUPFAM" id="SSF52540">
    <property type="entry name" value="P-loop containing nucleoside triphosphate hydrolases"/>
    <property type="match status" value="1"/>
</dbReference>
<feature type="compositionally biased region" description="Basic and acidic residues" evidence="1">
    <location>
        <begin position="887"/>
        <end position="898"/>
    </location>
</feature>
<evidence type="ECO:0000313" key="2">
    <source>
        <dbReference type="EMBL" id="ELY45364.1"/>
    </source>
</evidence>
<dbReference type="InterPro" id="IPR027417">
    <property type="entry name" value="P-loop_NTPase"/>
</dbReference>
<dbReference type="AlphaFoldDB" id="L9W7B4"/>
<feature type="compositionally biased region" description="Polar residues" evidence="1">
    <location>
        <begin position="645"/>
        <end position="658"/>
    </location>
</feature>
<dbReference type="PANTHER" id="PTHR30121:SF6">
    <property type="entry name" value="SLR6007 PROTEIN"/>
    <property type="match status" value="1"/>
</dbReference>
<dbReference type="Gene3D" id="3.40.50.300">
    <property type="entry name" value="P-loop containing nucleotide triphosphate hydrolases"/>
    <property type="match status" value="2"/>
</dbReference>
<accession>L9W7B4</accession>
<gene>
    <name evidence="2" type="ORF">C495_08160</name>
</gene>
<keyword evidence="3" id="KW-1185">Reference proteome</keyword>
<dbReference type="InterPro" id="IPR051162">
    <property type="entry name" value="T4SS_component"/>
</dbReference>
<name>L9W7B4_9EURY</name>
<dbReference type="EMBL" id="AOHX01000035">
    <property type="protein sequence ID" value="ELY45364.1"/>
    <property type="molecule type" value="Genomic_DNA"/>
</dbReference>
<feature type="region of interest" description="Disordered" evidence="1">
    <location>
        <begin position="875"/>
        <end position="898"/>
    </location>
</feature>
<dbReference type="STRING" id="1230460.C495_08160"/>
<dbReference type="eggNOG" id="arCOG04816">
    <property type="taxonomic scope" value="Archaea"/>
</dbReference>
<dbReference type="PATRIC" id="fig|1230460.4.peg.1649"/>
<feature type="region of interest" description="Disordered" evidence="1">
    <location>
        <begin position="828"/>
        <end position="848"/>
    </location>
</feature>
<evidence type="ECO:0008006" key="4">
    <source>
        <dbReference type="Google" id="ProtNLM"/>
    </source>
</evidence>
<evidence type="ECO:0000256" key="1">
    <source>
        <dbReference type="SAM" id="MobiDB-lite"/>
    </source>
</evidence>
<protein>
    <recommendedName>
        <fullName evidence="4">Conjugation protein</fullName>
    </recommendedName>
</protein>
<feature type="region of interest" description="Disordered" evidence="1">
    <location>
        <begin position="637"/>
        <end position="658"/>
    </location>
</feature>
<dbReference type="Proteomes" id="UP000011661">
    <property type="component" value="Unassembled WGS sequence"/>
</dbReference>
<organism evidence="2 3">
    <name type="scientific">Natronorubrum sulfidifaciens JCM 14089</name>
    <dbReference type="NCBI Taxonomy" id="1230460"/>
    <lineage>
        <taxon>Archaea</taxon>
        <taxon>Methanobacteriati</taxon>
        <taxon>Methanobacteriota</taxon>
        <taxon>Stenosarchaea group</taxon>
        <taxon>Halobacteria</taxon>
        <taxon>Halobacteriales</taxon>
        <taxon>Natrialbaceae</taxon>
        <taxon>Natronorubrum</taxon>
    </lineage>
</organism>
<dbReference type="PANTHER" id="PTHR30121">
    <property type="entry name" value="UNCHARACTERIZED PROTEIN YJGR-RELATED"/>
    <property type="match status" value="1"/>
</dbReference>
<evidence type="ECO:0000313" key="3">
    <source>
        <dbReference type="Proteomes" id="UP000011661"/>
    </source>
</evidence>
<reference evidence="2 3" key="1">
    <citation type="journal article" date="2014" name="PLoS Genet.">
        <title>Phylogenetically driven sequencing of extremely halophilic archaea reveals strategies for static and dynamic osmo-response.</title>
        <authorList>
            <person name="Becker E.A."/>
            <person name="Seitzer P.M."/>
            <person name="Tritt A."/>
            <person name="Larsen D."/>
            <person name="Krusor M."/>
            <person name="Yao A.I."/>
            <person name="Wu D."/>
            <person name="Madern D."/>
            <person name="Eisen J.A."/>
            <person name="Darling A.E."/>
            <person name="Facciotti M.T."/>
        </authorList>
    </citation>
    <scope>NUCLEOTIDE SEQUENCE [LARGE SCALE GENOMIC DNA]</scope>
    <source>
        <strain evidence="2 3">JCM 14089</strain>
    </source>
</reference>
<sequence>MGQTASEESQNETLELRSYIEIRPSTKSLNPASVAQAMTVLYEQLHDSSNSGIRSFFKSSSPTPTVEWLLVADGRSDTRIRYFVGTTEDAFLDDLEATLRTALPNTYELTNVEWHPRLIEQHLPTTDEVANTEHTDTQPYATGIEYRGNTHLRKDWLTSLTPFHQQSVTADDTQQSHRIPLSILLETLSDSNVPVIYQLVCRPLGDQRVEAELYQADLEEGVVTTADRVIDFVFPRDEEQDQRELSTSYRERLDSLGTRTLQRTFYLSARAVALTRGEPQQAETVVRRLENEFGHLGGPFHEIYGHVYTDEDLHTGTHPPATRLFEELVDRTCHEPSYESYRNRLPWKANESAGIVATPEELPGFCFIDGAGLTTRSQRALRIRQSERTGLSLPSARHLAQYAGEGQALCMPLTDDRQPYGEPFVLPPSLQDRHLFVVGDTGSGKSVLTIGALCSNVEATAGPELLFDYKGSATAEEYLHTHYARYGDLEDVQYFDLTKTLPALSVFDIRPLLDAGLSREEARSRIAGHYEEILAGLLGEEQYYSATESTKVIRNHLRALYDPVHGTDAVSHADLFHALQRTLSDRTPPPTSDERLTAYFTGLLERDRDVFNKVLGGAVGRVERIATDDRLAPIFDYVPSRDGDNTSPNQTASSNSETTSSHFDFIDIIDDDTIVIFDFGGMEERIKRALTLVLLSNLWTALKARTEASSPAHTHPLVNLYLEEAKDVAATQLVDTLLSQGRSFGLSVMLGVQFPGQLASPDPSNNTYEEALNEIGTFVVGNVSIEDELAKALATDDLSPSRVARRLSAIRHGEWLIRPAAEFGSPAPRPFLGRSLPAPAGHPASETPLTAAQRTQFTTAFELAALETWNTAGLRPSLEPTLTDGETNIHSDDRSEPDADCSLRVDSLLPHTTRLPDCVTYDEAMDALCCGACDNRYDPTIDGMRRTIECCHTLDDVDADDIPVCELSLKLTPDERDASEWTDRQLLFLQTVYNAQQLRFNPLEYDLLHDSMIRLQEYVGIETDEITPLLEADLLRHDTDHPHRLYTVSSAGRTVIGESYRQGVDYGHGLGDLEESSQHVFGIEVTRRYLEKAYTDDPDSPVCEIIPYYDLDDDDNHRLDLAGIDADGEIVVIAEVERINNDVHRAVPDDYDKMAACDPEDAIWVVMKQADGHKILSALNDPLEGDPRVEKTYAKTTPPQQFRIDTPGMTAVYPAEWLLDRTEGGELPNLSG</sequence>